<dbReference type="InterPro" id="IPR010982">
    <property type="entry name" value="Lambda_DNA-bd_dom_sf"/>
</dbReference>
<dbReference type="InterPro" id="IPR001387">
    <property type="entry name" value="Cro/C1-type_HTH"/>
</dbReference>
<sequence>MPKYLCVIEPNPEGGFDGYAVDLGVFVVGKDTREEVIESLQEGLALHLLELQEHGREVPPPVAQAADVEGPGEWVWIEPATLNPVSVALEHLLREAEISQAEVARRLGVSRVVVHRMLDPFAPDHKVSSLERIARAVGKRMEIRFS</sequence>
<reference evidence="1 2" key="1">
    <citation type="journal article" date="2010" name="Stand. Genomic Sci.">
        <title>Complete genome sequence of Meiothermus silvanus type strain (VI-R2).</title>
        <authorList>
            <person name="Sikorski J."/>
            <person name="Tindall B.J."/>
            <person name="Lowry S."/>
            <person name="Lucas S."/>
            <person name="Nolan M."/>
            <person name="Copeland A."/>
            <person name="Glavina Del Rio T."/>
            <person name="Tice H."/>
            <person name="Cheng J.F."/>
            <person name="Han C."/>
            <person name="Pitluck S."/>
            <person name="Liolios K."/>
            <person name="Ivanova N."/>
            <person name="Mavromatis K."/>
            <person name="Mikhailova N."/>
            <person name="Pati A."/>
            <person name="Goodwin L."/>
            <person name="Chen A."/>
            <person name="Palaniappan K."/>
            <person name="Land M."/>
            <person name="Hauser L."/>
            <person name="Chang Y.J."/>
            <person name="Jeffries C.D."/>
            <person name="Rohde M."/>
            <person name="Goker M."/>
            <person name="Woyke T."/>
            <person name="Bristow J."/>
            <person name="Eisen J.A."/>
            <person name="Markowitz V."/>
            <person name="Hugenholtz P."/>
            <person name="Kyrpides N.C."/>
            <person name="Klenk H.P."/>
            <person name="Lapidus A."/>
        </authorList>
    </citation>
    <scope>NUCLEOTIDE SEQUENCE [LARGE SCALE GENOMIC DNA]</scope>
    <source>
        <strain evidence="2">ATCC 700542 / DSM 9946 / VI-R2</strain>
        <plasmid evidence="2">Plasmid pMESIL02</plasmid>
    </source>
</reference>
<accession>D7BJU2</accession>
<keyword evidence="1" id="KW-0614">Plasmid</keyword>
<name>D7BJU2_ALLS1</name>
<dbReference type="InterPro" id="IPR035069">
    <property type="entry name" value="TTHA1013/TTHA0281-like"/>
</dbReference>
<dbReference type="RefSeq" id="WP_013159922.1">
    <property type="nucleotide sequence ID" value="NC_014214.1"/>
</dbReference>
<organism evidence="1 2">
    <name type="scientific">Allomeiothermus silvanus (strain ATCC 700542 / DSM 9946 / NBRC 106475 / NCIMB 13440 / VI-R2)</name>
    <name type="common">Thermus silvanus</name>
    <dbReference type="NCBI Taxonomy" id="526227"/>
    <lineage>
        <taxon>Bacteria</taxon>
        <taxon>Thermotogati</taxon>
        <taxon>Deinococcota</taxon>
        <taxon>Deinococci</taxon>
        <taxon>Thermales</taxon>
        <taxon>Thermaceae</taxon>
        <taxon>Allomeiothermus</taxon>
    </lineage>
</organism>
<dbReference type="GO" id="GO:0003677">
    <property type="term" value="F:DNA binding"/>
    <property type="evidence" value="ECO:0007669"/>
    <property type="project" value="InterPro"/>
</dbReference>
<dbReference type="AlphaFoldDB" id="D7BJU2"/>
<keyword evidence="2" id="KW-1185">Reference proteome</keyword>
<dbReference type="Gene3D" id="1.10.260.40">
    <property type="entry name" value="lambda repressor-like DNA-binding domains"/>
    <property type="match status" value="1"/>
</dbReference>
<evidence type="ECO:0008006" key="3">
    <source>
        <dbReference type="Google" id="ProtNLM"/>
    </source>
</evidence>
<dbReference type="CDD" id="cd00093">
    <property type="entry name" value="HTH_XRE"/>
    <property type="match status" value="1"/>
</dbReference>
<evidence type="ECO:0000313" key="1">
    <source>
        <dbReference type="EMBL" id="ADH65448.1"/>
    </source>
</evidence>
<dbReference type="SUPFAM" id="SSF143100">
    <property type="entry name" value="TTHA1013/TTHA0281-like"/>
    <property type="match status" value="1"/>
</dbReference>
<protein>
    <recommendedName>
        <fullName evidence="3">Type II toxin-antitoxin system HicB family antitoxin</fullName>
    </recommendedName>
</protein>
<geneLocation type="plasmid" evidence="1 2">
    <name>pMESIL02</name>
</geneLocation>
<dbReference type="SUPFAM" id="SSF47413">
    <property type="entry name" value="lambda repressor-like DNA-binding domains"/>
    <property type="match status" value="1"/>
</dbReference>
<dbReference type="EMBL" id="CP002044">
    <property type="protein sequence ID" value="ADH65448.1"/>
    <property type="molecule type" value="Genomic_DNA"/>
</dbReference>
<dbReference type="HOGENOM" id="CLU_1775234_0_0_0"/>
<dbReference type="KEGG" id="msv:Mesil_3662"/>
<evidence type="ECO:0000313" key="2">
    <source>
        <dbReference type="Proteomes" id="UP000001916"/>
    </source>
</evidence>
<dbReference type="Gene3D" id="3.30.160.250">
    <property type="match status" value="1"/>
</dbReference>
<gene>
    <name evidence="1" type="ORF">Mesil_3662</name>
</gene>
<proteinExistence type="predicted"/>
<dbReference type="Proteomes" id="UP000001916">
    <property type="component" value="Plasmid pMESIL02"/>
</dbReference>
<dbReference type="OrthoDB" id="32743at2"/>